<gene>
    <name evidence="2" type="ORF">CCUG60884_00175</name>
</gene>
<evidence type="ECO:0000313" key="2">
    <source>
        <dbReference type="EMBL" id="TEA09185.1"/>
    </source>
</evidence>
<accession>A0A4R8SZX9</accession>
<organism evidence="2 3">
    <name type="scientific">Mycobacteroides salmoniphilum</name>
    <dbReference type="NCBI Taxonomy" id="404941"/>
    <lineage>
        <taxon>Bacteria</taxon>
        <taxon>Bacillati</taxon>
        <taxon>Actinomycetota</taxon>
        <taxon>Actinomycetes</taxon>
        <taxon>Mycobacteriales</taxon>
        <taxon>Mycobacteriaceae</taxon>
        <taxon>Mycobacteroides</taxon>
    </lineage>
</organism>
<name>A0A4R8SZX9_9MYCO</name>
<sequence length="123" mass="13474">MTPGTLSHMSTDEHTPRRSLRVPDAEWDAASAAASHNGETLTAVIRRELVRYAQSSDAPDVAPVEYRATPKDDQFAAVVGITGPLEAVRATYPSRHWILEERTVSGYRPARAGRATNVVEHHS</sequence>
<dbReference type="AlphaFoldDB" id="A0A4R8SZX9"/>
<proteinExistence type="predicted"/>
<feature type="region of interest" description="Disordered" evidence="1">
    <location>
        <begin position="1"/>
        <end position="21"/>
    </location>
</feature>
<dbReference type="Proteomes" id="UP000294604">
    <property type="component" value="Unassembled WGS sequence"/>
</dbReference>
<reference evidence="2 3" key="1">
    <citation type="journal article" date="2019" name="Sci. Rep.">
        <title>Extended insight into the Mycobacterium chelonae-abscessus complex through whole genome sequencing of Mycobacterium salmoniphilum outbreak and Mycobacterium salmoniphilum-like strains.</title>
        <authorList>
            <person name="Behra P.R.K."/>
            <person name="Das S."/>
            <person name="Pettersson B.M.F."/>
            <person name="Shirreff L."/>
            <person name="DuCote T."/>
            <person name="Jacobsson K.G."/>
            <person name="Ennis D.G."/>
            <person name="Kirsebom L.A."/>
        </authorList>
    </citation>
    <scope>NUCLEOTIDE SEQUENCE [LARGE SCALE GENOMIC DNA]</scope>
    <source>
        <strain evidence="2 3">CCUG 60884</strain>
    </source>
</reference>
<evidence type="ECO:0000256" key="1">
    <source>
        <dbReference type="SAM" id="MobiDB-lite"/>
    </source>
</evidence>
<evidence type="ECO:0000313" key="3">
    <source>
        <dbReference type="Proteomes" id="UP000294604"/>
    </source>
</evidence>
<comment type="caution">
    <text evidence="2">The sequence shown here is derived from an EMBL/GenBank/DDBJ whole genome shotgun (WGS) entry which is preliminary data.</text>
</comment>
<protein>
    <submittedName>
        <fullName evidence="2">Uncharacterized protein</fullName>
    </submittedName>
</protein>
<feature type="compositionally biased region" description="Basic and acidic residues" evidence="1">
    <location>
        <begin position="10"/>
        <end position="21"/>
    </location>
</feature>
<dbReference type="EMBL" id="PECL01000002">
    <property type="protein sequence ID" value="TEA09185.1"/>
    <property type="molecule type" value="Genomic_DNA"/>
</dbReference>